<dbReference type="SUPFAM" id="SSF46785">
    <property type="entry name" value="Winged helix' DNA-binding domain"/>
    <property type="match status" value="1"/>
</dbReference>
<dbReference type="Proteomes" id="UP000516148">
    <property type="component" value="Chromosome"/>
</dbReference>
<dbReference type="InterPro" id="IPR051534">
    <property type="entry name" value="CBASS_pafABC_assoc_protein"/>
</dbReference>
<evidence type="ECO:0000256" key="1">
    <source>
        <dbReference type="ARBA" id="ARBA00023015"/>
    </source>
</evidence>
<protein>
    <submittedName>
        <fullName evidence="4">WYL domain-containing protein</fullName>
    </submittedName>
</protein>
<feature type="domain" description="HTH deoR-type" evidence="3">
    <location>
        <begin position="2"/>
        <end position="75"/>
    </location>
</feature>
<dbReference type="InterPro" id="IPR057727">
    <property type="entry name" value="WCX_dom"/>
</dbReference>
<sequence>MRASRLLSILILLQLRTRLTAKALAEEFEVSERTIYRDIDALSAAGVPVYGDRGPGGGFQLLDGYRTRLTGLASDEAEAMLMIGLPGPAAALGLGPAASRAKGKLLASLTPGSVDGAARIGGRFHLDPVDWYRDDQPAEHLPRLTRAVLDQRVVEMRYESWTATHDWRIEPLGLVMKGGGWYCVAAARGKTRIFKVSNILSATMLDTMFERPAGFELAAFWSEATERFESDLRQENAVLRASPIGLKRLARLGGYAVRAVQAAGTVESDGWVRLTLPVERPEQAALDLLAIGPEIEVIDPPALRAALHELAGQMIGRSAPLV</sequence>
<dbReference type="PIRSF" id="PIRSF016838">
    <property type="entry name" value="PafC"/>
    <property type="match status" value="1"/>
</dbReference>
<dbReference type="InterPro" id="IPR036388">
    <property type="entry name" value="WH-like_DNA-bd_sf"/>
</dbReference>
<dbReference type="KEGG" id="spap:H3Z74_02540"/>
<dbReference type="InterPro" id="IPR013196">
    <property type="entry name" value="HTH_11"/>
</dbReference>
<dbReference type="InterPro" id="IPR028349">
    <property type="entry name" value="PafC-like"/>
</dbReference>
<dbReference type="InterPro" id="IPR001034">
    <property type="entry name" value="DeoR_HTH"/>
</dbReference>
<dbReference type="PROSITE" id="PS52050">
    <property type="entry name" value="WYL"/>
    <property type="match status" value="1"/>
</dbReference>
<dbReference type="Pfam" id="PF25583">
    <property type="entry name" value="WCX"/>
    <property type="match status" value="1"/>
</dbReference>
<evidence type="ECO:0000256" key="2">
    <source>
        <dbReference type="ARBA" id="ARBA00023163"/>
    </source>
</evidence>
<gene>
    <name evidence="4" type="ORF">H3Z74_02540</name>
</gene>
<dbReference type="PROSITE" id="PS51000">
    <property type="entry name" value="HTH_DEOR_2"/>
    <property type="match status" value="1"/>
</dbReference>
<dbReference type="Pfam" id="PF13280">
    <property type="entry name" value="WYL"/>
    <property type="match status" value="1"/>
</dbReference>
<name>A0A7H0LKE3_9SPHN</name>
<dbReference type="GO" id="GO:0003700">
    <property type="term" value="F:DNA-binding transcription factor activity"/>
    <property type="evidence" value="ECO:0007669"/>
    <property type="project" value="InterPro"/>
</dbReference>
<dbReference type="InterPro" id="IPR036390">
    <property type="entry name" value="WH_DNA-bd_sf"/>
</dbReference>
<dbReference type="Pfam" id="PF08279">
    <property type="entry name" value="HTH_11"/>
    <property type="match status" value="1"/>
</dbReference>
<dbReference type="RefSeq" id="WP_187762450.1">
    <property type="nucleotide sequence ID" value="NZ_CP061038.1"/>
</dbReference>
<dbReference type="AlphaFoldDB" id="A0A7H0LKE3"/>
<keyword evidence="2" id="KW-0804">Transcription</keyword>
<organism evidence="4 5">
    <name type="scientific">Sphingomonas alpina</name>
    <dbReference type="NCBI Taxonomy" id="653931"/>
    <lineage>
        <taxon>Bacteria</taxon>
        <taxon>Pseudomonadati</taxon>
        <taxon>Pseudomonadota</taxon>
        <taxon>Alphaproteobacteria</taxon>
        <taxon>Sphingomonadales</taxon>
        <taxon>Sphingomonadaceae</taxon>
        <taxon>Sphingomonas</taxon>
    </lineage>
</organism>
<reference evidence="4 5" key="1">
    <citation type="submission" date="2020-09" db="EMBL/GenBank/DDBJ databases">
        <title>Sphingomonas sp., a new species isolated from pork steak.</title>
        <authorList>
            <person name="Heidler von Heilborn D."/>
        </authorList>
    </citation>
    <scope>NUCLEOTIDE SEQUENCE [LARGE SCALE GENOMIC DNA]</scope>
    <source>
        <strain evidence="5">S8-3T</strain>
    </source>
</reference>
<dbReference type="EMBL" id="CP061038">
    <property type="protein sequence ID" value="QNQ10146.1"/>
    <property type="molecule type" value="Genomic_DNA"/>
</dbReference>
<evidence type="ECO:0000313" key="5">
    <source>
        <dbReference type="Proteomes" id="UP000516148"/>
    </source>
</evidence>
<evidence type="ECO:0000313" key="4">
    <source>
        <dbReference type="EMBL" id="QNQ10146.1"/>
    </source>
</evidence>
<dbReference type="InterPro" id="IPR026881">
    <property type="entry name" value="WYL_dom"/>
</dbReference>
<proteinExistence type="predicted"/>
<dbReference type="PANTHER" id="PTHR34580:SF1">
    <property type="entry name" value="PROTEIN PAFC"/>
    <property type="match status" value="1"/>
</dbReference>
<accession>A0A7H0LKE3</accession>
<dbReference type="Gene3D" id="1.10.10.10">
    <property type="entry name" value="Winged helix-like DNA-binding domain superfamily/Winged helix DNA-binding domain"/>
    <property type="match status" value="1"/>
</dbReference>
<dbReference type="PANTHER" id="PTHR34580">
    <property type="match status" value="1"/>
</dbReference>
<keyword evidence="1" id="KW-0805">Transcription regulation</keyword>
<evidence type="ECO:0000259" key="3">
    <source>
        <dbReference type="PROSITE" id="PS51000"/>
    </source>
</evidence>
<keyword evidence="5" id="KW-1185">Reference proteome</keyword>